<reference evidence="2 3" key="1">
    <citation type="submission" date="2020-04" db="EMBL/GenBank/DDBJ databases">
        <title>Flammeovirga sp. SR4, a novel species isolated from seawater.</title>
        <authorList>
            <person name="Wang X."/>
        </authorList>
    </citation>
    <scope>NUCLEOTIDE SEQUENCE [LARGE SCALE GENOMIC DNA]</scope>
    <source>
        <strain evidence="2 3">SR4</strain>
    </source>
</reference>
<evidence type="ECO:0000313" key="3">
    <source>
        <dbReference type="Proteomes" id="UP000585050"/>
    </source>
</evidence>
<comment type="caution">
    <text evidence="2">The sequence shown here is derived from an EMBL/GenBank/DDBJ whole genome shotgun (WGS) entry which is preliminary data.</text>
</comment>
<keyword evidence="1" id="KW-0175">Coiled coil</keyword>
<evidence type="ECO:0008006" key="4">
    <source>
        <dbReference type="Google" id="ProtNLM"/>
    </source>
</evidence>
<dbReference type="AlphaFoldDB" id="A0A7X8SI75"/>
<proteinExistence type="predicted"/>
<name>A0A7X8SI75_9BACT</name>
<protein>
    <recommendedName>
        <fullName evidence="4">Lipoprotein</fullName>
    </recommendedName>
</protein>
<accession>A0A7X8SI75</accession>
<gene>
    <name evidence="2" type="ORF">HGP29_05210</name>
</gene>
<dbReference type="EMBL" id="JABAIL010000002">
    <property type="protein sequence ID" value="NLR90592.1"/>
    <property type="molecule type" value="Genomic_DNA"/>
</dbReference>
<dbReference type="PROSITE" id="PS51257">
    <property type="entry name" value="PROKAR_LIPOPROTEIN"/>
    <property type="match status" value="1"/>
</dbReference>
<dbReference type="Proteomes" id="UP000585050">
    <property type="component" value="Unassembled WGS sequence"/>
</dbReference>
<feature type="coiled-coil region" evidence="1">
    <location>
        <begin position="16"/>
        <end position="83"/>
    </location>
</feature>
<evidence type="ECO:0000313" key="2">
    <source>
        <dbReference type="EMBL" id="NLR90592.1"/>
    </source>
</evidence>
<keyword evidence="3" id="KW-1185">Reference proteome</keyword>
<organism evidence="2 3">
    <name type="scientific">Flammeovirga agarivorans</name>
    <dbReference type="NCBI Taxonomy" id="2726742"/>
    <lineage>
        <taxon>Bacteria</taxon>
        <taxon>Pseudomonadati</taxon>
        <taxon>Bacteroidota</taxon>
        <taxon>Cytophagia</taxon>
        <taxon>Cytophagales</taxon>
        <taxon>Flammeovirgaceae</taxon>
        <taxon>Flammeovirga</taxon>
    </lineage>
</organism>
<sequence>MKKYTNFLLLFFLISCGNQEQELQSYKTKLAELEATHLTLENKVKEQEIKIKTLKDVTAKWDKDALEITNKDLKAQTKKLNQTVAENAMNKQVDPENFRKSFVFSLPNEFLQAFESVSDKYKISSAMNPFYTTGYFDTDDKLDYAVFIENKQNNKQGVAVIKGSDYSKFYILGAGNTLNDGSDDLNGLLALTTLNTNLVESRGENPAPQIKSLNVISLSFTNFSSAVAYLDEGEFKLYAQAD</sequence>
<dbReference type="RefSeq" id="WP_168881318.1">
    <property type="nucleotide sequence ID" value="NZ_JABAIL010000002.1"/>
</dbReference>
<evidence type="ECO:0000256" key="1">
    <source>
        <dbReference type="SAM" id="Coils"/>
    </source>
</evidence>